<keyword evidence="2" id="KW-1185">Reference proteome</keyword>
<evidence type="ECO:0000313" key="1">
    <source>
        <dbReference type="EMBL" id="KAJ3643506.1"/>
    </source>
</evidence>
<protein>
    <submittedName>
        <fullName evidence="1">Uncharacterized protein</fullName>
    </submittedName>
</protein>
<accession>A0AA38M4W6</accession>
<organism evidence="1 2">
    <name type="scientific">Zophobas morio</name>
    <dbReference type="NCBI Taxonomy" id="2755281"/>
    <lineage>
        <taxon>Eukaryota</taxon>
        <taxon>Metazoa</taxon>
        <taxon>Ecdysozoa</taxon>
        <taxon>Arthropoda</taxon>
        <taxon>Hexapoda</taxon>
        <taxon>Insecta</taxon>
        <taxon>Pterygota</taxon>
        <taxon>Neoptera</taxon>
        <taxon>Endopterygota</taxon>
        <taxon>Coleoptera</taxon>
        <taxon>Polyphaga</taxon>
        <taxon>Cucujiformia</taxon>
        <taxon>Tenebrionidae</taxon>
        <taxon>Zophobas</taxon>
    </lineage>
</organism>
<evidence type="ECO:0000313" key="2">
    <source>
        <dbReference type="Proteomes" id="UP001168821"/>
    </source>
</evidence>
<sequence length="122" mass="14152">MLSIICNQIHFEKLPVISIRTVPNDLLHTTASFNKRRSGRTFPLCPLIYLANKSKPLNTTYNHREPDAGVEIFRVHFFDQYCDISIRDLIFAASERRVSCPDDFDDNLHLFDQTRELAGKKL</sequence>
<reference evidence="1" key="1">
    <citation type="journal article" date="2023" name="G3 (Bethesda)">
        <title>Whole genome assemblies of Zophobas morio and Tenebrio molitor.</title>
        <authorList>
            <person name="Kaur S."/>
            <person name="Stinson S.A."/>
            <person name="diCenzo G.C."/>
        </authorList>
    </citation>
    <scope>NUCLEOTIDE SEQUENCE</scope>
    <source>
        <strain evidence="1">QUZm001</strain>
    </source>
</reference>
<gene>
    <name evidence="1" type="ORF">Zmor_026213</name>
</gene>
<dbReference type="AlphaFoldDB" id="A0AA38M4W6"/>
<proteinExistence type="predicted"/>
<dbReference type="Proteomes" id="UP001168821">
    <property type="component" value="Unassembled WGS sequence"/>
</dbReference>
<comment type="caution">
    <text evidence="1">The sequence shown here is derived from an EMBL/GenBank/DDBJ whole genome shotgun (WGS) entry which is preliminary data.</text>
</comment>
<name>A0AA38M4W6_9CUCU</name>
<dbReference type="EMBL" id="JALNTZ010000008">
    <property type="protein sequence ID" value="KAJ3643506.1"/>
    <property type="molecule type" value="Genomic_DNA"/>
</dbReference>